<sequence length="216" mass="24124">MILTIKKFFPNKDNDYEKMTSKVGQMKIFLEHILAGRVPNEKYSADSLLSFCRSLVEGQRGSEAGLADGSWSVCSSALDIDEDDRMDYHFFPTFIALSLLISCASRDSRVKTIPGFDDALKRGFSFAISENLEGLGFNSFFQQMEACLIMGSGGCFLWLKEHPDCCPPMAEKLKQLGVEFKKRLSEGETVLPFGGDYKVQFQLACQFLAPLMESSS</sequence>
<dbReference type="AlphaFoldDB" id="A0A5C1QMH1"/>
<keyword evidence="2" id="KW-1185">Reference proteome</keyword>
<protein>
    <submittedName>
        <fullName evidence="1">Uncharacterized protein</fullName>
    </submittedName>
</protein>
<evidence type="ECO:0000313" key="1">
    <source>
        <dbReference type="EMBL" id="QEN09295.1"/>
    </source>
</evidence>
<dbReference type="OrthoDB" id="369392at2"/>
<reference evidence="1 2" key="1">
    <citation type="submission" date="2019-02" db="EMBL/GenBank/DDBJ databases">
        <title>Complete Genome Sequence and Methylome Analysis of free living Spirochaetas.</title>
        <authorList>
            <person name="Fomenkov A."/>
            <person name="Dubinina G."/>
            <person name="Leshcheva N."/>
            <person name="Mikheeva N."/>
            <person name="Grabovich M."/>
            <person name="Vincze T."/>
            <person name="Roberts R.J."/>
        </authorList>
    </citation>
    <scope>NUCLEOTIDE SEQUENCE [LARGE SCALE GENOMIC DNA]</scope>
    <source>
        <strain evidence="1 2">K2</strain>
    </source>
</reference>
<dbReference type="RefSeq" id="WP_149487370.1">
    <property type="nucleotide sequence ID" value="NZ_CP036150.1"/>
</dbReference>
<organism evidence="1 2">
    <name type="scientific">Oceanispirochaeta crateris</name>
    <dbReference type="NCBI Taxonomy" id="2518645"/>
    <lineage>
        <taxon>Bacteria</taxon>
        <taxon>Pseudomonadati</taxon>
        <taxon>Spirochaetota</taxon>
        <taxon>Spirochaetia</taxon>
        <taxon>Spirochaetales</taxon>
        <taxon>Spirochaetaceae</taxon>
        <taxon>Oceanispirochaeta</taxon>
    </lineage>
</organism>
<accession>A0A5C1QMH1</accession>
<dbReference type="KEGG" id="ock:EXM22_15400"/>
<evidence type="ECO:0000313" key="2">
    <source>
        <dbReference type="Proteomes" id="UP000324209"/>
    </source>
</evidence>
<dbReference type="EMBL" id="CP036150">
    <property type="protein sequence ID" value="QEN09295.1"/>
    <property type="molecule type" value="Genomic_DNA"/>
</dbReference>
<proteinExistence type="predicted"/>
<name>A0A5C1QMH1_9SPIO</name>
<gene>
    <name evidence="1" type="ORF">EXM22_15400</name>
</gene>
<dbReference type="Proteomes" id="UP000324209">
    <property type="component" value="Chromosome"/>
</dbReference>